<keyword evidence="3" id="KW-1185">Reference proteome</keyword>
<dbReference type="VEuPathDB" id="FungiDB:PHYBLDRAFT_68503"/>
<proteinExistence type="predicted"/>
<dbReference type="OrthoDB" id="2281978at2759"/>
<organism evidence="2 3">
    <name type="scientific">Phycomyces blakesleeanus (strain ATCC 8743b / DSM 1359 / FGSC 10004 / NBRC 33097 / NRRL 1555)</name>
    <dbReference type="NCBI Taxonomy" id="763407"/>
    <lineage>
        <taxon>Eukaryota</taxon>
        <taxon>Fungi</taxon>
        <taxon>Fungi incertae sedis</taxon>
        <taxon>Mucoromycota</taxon>
        <taxon>Mucoromycotina</taxon>
        <taxon>Mucoromycetes</taxon>
        <taxon>Mucorales</taxon>
        <taxon>Phycomycetaceae</taxon>
        <taxon>Phycomyces</taxon>
    </lineage>
</organism>
<dbReference type="GeneID" id="29002871"/>
<evidence type="ECO:0000256" key="1">
    <source>
        <dbReference type="SAM" id="MobiDB-lite"/>
    </source>
</evidence>
<accession>A0A162Y2D2</accession>
<reference evidence="3" key="1">
    <citation type="submission" date="2015-06" db="EMBL/GenBank/DDBJ databases">
        <title>Expansion of signal transduction pathways in fungi by whole-genome duplication.</title>
        <authorList>
            <consortium name="DOE Joint Genome Institute"/>
            <person name="Corrochano L.M."/>
            <person name="Kuo A."/>
            <person name="Marcet-Houben M."/>
            <person name="Polaino S."/>
            <person name="Salamov A."/>
            <person name="Villalobos J.M."/>
            <person name="Alvarez M.I."/>
            <person name="Avalos J."/>
            <person name="Benito E.P."/>
            <person name="Benoit I."/>
            <person name="Burger G."/>
            <person name="Camino L.P."/>
            <person name="Canovas D."/>
            <person name="Cerda-Olmedo E."/>
            <person name="Cheng J.-F."/>
            <person name="Dominguez A."/>
            <person name="Elias M."/>
            <person name="Eslava A.P."/>
            <person name="Glaser F."/>
            <person name="Grimwood J."/>
            <person name="Gutierrez G."/>
            <person name="Heitman J."/>
            <person name="Henrissat B."/>
            <person name="Iturriaga E.A."/>
            <person name="Lang B.F."/>
            <person name="Lavin J.L."/>
            <person name="Lee S."/>
            <person name="Li W."/>
            <person name="Lindquist E."/>
            <person name="Lopez-Garcia S."/>
            <person name="Luque E.M."/>
            <person name="Marcos A.T."/>
            <person name="Martin J."/>
            <person name="McCluskey K."/>
            <person name="Medina H.R."/>
            <person name="Miralles-Duran A."/>
            <person name="Miyazaki A."/>
            <person name="Munoz-Torres E."/>
            <person name="Oguiza J.A."/>
            <person name="Ohm R."/>
            <person name="Olmedo M."/>
            <person name="Orejas M."/>
            <person name="Ortiz-Castellanos L."/>
            <person name="Pisabarro A.G."/>
            <person name="Rodriguez-Romero J."/>
            <person name="Ruiz-Herrera J."/>
            <person name="Ruiz-Vazquez R."/>
            <person name="Sanz C."/>
            <person name="Schackwitz W."/>
            <person name="Schmutz J."/>
            <person name="Shahriari M."/>
            <person name="Shelest E."/>
            <person name="Silva-Franco F."/>
            <person name="Soanes D."/>
            <person name="Syed K."/>
            <person name="Tagua V.G."/>
            <person name="Talbot N.J."/>
            <person name="Thon M."/>
            <person name="De vries R.P."/>
            <person name="Wiebenga A."/>
            <person name="Yadav J.S."/>
            <person name="Braun E.L."/>
            <person name="Baker S."/>
            <person name="Garre V."/>
            <person name="Horwitz B."/>
            <person name="Torres-Martinez S."/>
            <person name="Idnurm A."/>
            <person name="Herrera-Estrella A."/>
            <person name="Gabaldon T."/>
            <person name="Grigoriev I.V."/>
        </authorList>
    </citation>
    <scope>NUCLEOTIDE SEQUENCE [LARGE SCALE GENOMIC DNA]</scope>
    <source>
        <strain evidence="3">NRRL 1555(-)</strain>
    </source>
</reference>
<dbReference type="RefSeq" id="XP_018296035.1">
    <property type="nucleotide sequence ID" value="XM_018441965.1"/>
</dbReference>
<dbReference type="AlphaFoldDB" id="A0A162Y2D2"/>
<dbReference type="Proteomes" id="UP000077315">
    <property type="component" value="Unassembled WGS sequence"/>
</dbReference>
<sequence>MPPHKSPLEYPTRSFVTSRINGYCPPVATHPAGRKKLTDVLPSIQGQKAGVANGRSRNTFCLPSDDEEDVDENESSDDEREVRPKHPLGPSNRSAPVKTGRAAQPLPSDDEDEDDSEDSDQDNQGLLKGHPSLWSNSQRQMRANPTTMRASHPVFDHQKAFRARHGQEQYNSSNSSSSLPRHNTSAPVSASTSAEDLALHNYLHNQESDDEVLGQSRRSGQETHLQQLQHTQRYQQSQLSQFQQQHQSHAPTNKAAQRGQSSVQPQRVTMSGMDLLKQLEQERAEAKRQKPKMSSSTAKIEGLLAKLPEPGLHNISFQQMHVQTPLPKPKKSRSPQAWTGTYEPQRSTMPAVHRTVPTYMAQSVYGYPPPVSTPQRSGNSGKMAHQDTLRPSSSAGDLQPLQRR</sequence>
<dbReference type="InParanoid" id="A0A162Y2D2"/>
<feature type="compositionally biased region" description="Polar residues" evidence="1">
    <location>
        <begin position="334"/>
        <end position="348"/>
    </location>
</feature>
<gene>
    <name evidence="2" type="ORF">PHYBLDRAFT_68503</name>
</gene>
<feature type="region of interest" description="Disordered" evidence="1">
    <location>
        <begin position="322"/>
        <end position="404"/>
    </location>
</feature>
<dbReference type="EMBL" id="KV440974">
    <property type="protein sequence ID" value="OAD77995.1"/>
    <property type="molecule type" value="Genomic_DNA"/>
</dbReference>
<feature type="compositionally biased region" description="Polar residues" evidence="1">
    <location>
        <begin position="250"/>
        <end position="268"/>
    </location>
</feature>
<feature type="compositionally biased region" description="Polar residues" evidence="1">
    <location>
        <begin position="133"/>
        <end position="149"/>
    </location>
</feature>
<evidence type="ECO:0000313" key="3">
    <source>
        <dbReference type="Proteomes" id="UP000077315"/>
    </source>
</evidence>
<feature type="region of interest" description="Disordered" evidence="1">
    <location>
        <begin position="24"/>
        <end position="268"/>
    </location>
</feature>
<feature type="compositionally biased region" description="Acidic residues" evidence="1">
    <location>
        <begin position="108"/>
        <end position="121"/>
    </location>
</feature>
<evidence type="ECO:0000313" key="2">
    <source>
        <dbReference type="EMBL" id="OAD77995.1"/>
    </source>
</evidence>
<feature type="compositionally biased region" description="Acidic residues" evidence="1">
    <location>
        <begin position="64"/>
        <end position="79"/>
    </location>
</feature>
<name>A0A162Y2D2_PHYB8</name>
<protein>
    <submittedName>
        <fullName evidence="2">Uncharacterized protein</fullName>
    </submittedName>
</protein>
<feature type="compositionally biased region" description="Polar residues" evidence="1">
    <location>
        <begin position="179"/>
        <end position="194"/>
    </location>
</feature>
<feature type="compositionally biased region" description="Low complexity" evidence="1">
    <location>
        <begin position="224"/>
        <end position="249"/>
    </location>
</feature>
<dbReference type="STRING" id="763407.A0A162Y2D2"/>